<feature type="transmembrane region" description="Helical" evidence="6">
    <location>
        <begin position="338"/>
        <end position="357"/>
    </location>
</feature>
<evidence type="ECO:0000256" key="4">
    <source>
        <dbReference type="ARBA" id="ARBA00022989"/>
    </source>
</evidence>
<dbReference type="EMBL" id="JABENB010000001">
    <property type="protein sequence ID" value="NNG38732.1"/>
    <property type="molecule type" value="Genomic_DNA"/>
</dbReference>
<keyword evidence="2" id="KW-1003">Cell membrane</keyword>
<dbReference type="GO" id="GO:0005886">
    <property type="term" value="C:plasma membrane"/>
    <property type="evidence" value="ECO:0007669"/>
    <property type="project" value="UniProtKB-SubCell"/>
</dbReference>
<gene>
    <name evidence="8" type="ORF">HJ588_05515</name>
</gene>
<feature type="transmembrane region" description="Helical" evidence="6">
    <location>
        <begin position="247"/>
        <end position="272"/>
    </location>
</feature>
<evidence type="ECO:0000256" key="1">
    <source>
        <dbReference type="ARBA" id="ARBA00004651"/>
    </source>
</evidence>
<name>A0A849APN3_9MICO</name>
<dbReference type="AlphaFoldDB" id="A0A849APN3"/>
<dbReference type="Pfam" id="PF02687">
    <property type="entry name" value="FtsX"/>
    <property type="match status" value="1"/>
</dbReference>
<keyword evidence="5 6" id="KW-0472">Membrane</keyword>
<feature type="transmembrane region" description="Helical" evidence="6">
    <location>
        <begin position="603"/>
        <end position="625"/>
    </location>
</feature>
<dbReference type="InterPro" id="IPR003838">
    <property type="entry name" value="ABC3_permease_C"/>
</dbReference>
<keyword evidence="4 6" id="KW-1133">Transmembrane helix</keyword>
<evidence type="ECO:0000313" key="9">
    <source>
        <dbReference type="Proteomes" id="UP000557772"/>
    </source>
</evidence>
<evidence type="ECO:0000259" key="7">
    <source>
        <dbReference type="Pfam" id="PF02687"/>
    </source>
</evidence>
<feature type="transmembrane region" description="Helical" evidence="6">
    <location>
        <begin position="363"/>
        <end position="388"/>
    </location>
</feature>
<proteinExistence type="predicted"/>
<evidence type="ECO:0000256" key="5">
    <source>
        <dbReference type="ARBA" id="ARBA00023136"/>
    </source>
</evidence>
<keyword evidence="9" id="KW-1185">Reference proteome</keyword>
<feature type="transmembrane region" description="Helical" evidence="6">
    <location>
        <begin position="631"/>
        <end position="655"/>
    </location>
</feature>
<feature type="transmembrane region" description="Helical" evidence="6">
    <location>
        <begin position="292"/>
        <end position="318"/>
    </location>
</feature>
<protein>
    <submittedName>
        <fullName evidence="8">ABC transporter permease</fullName>
    </submittedName>
</protein>
<feature type="transmembrane region" description="Helical" evidence="6">
    <location>
        <begin position="24"/>
        <end position="49"/>
    </location>
</feature>
<feature type="transmembrane region" description="Helical" evidence="6">
    <location>
        <begin position="206"/>
        <end position="227"/>
    </location>
</feature>
<dbReference type="RefSeq" id="WP_171152823.1">
    <property type="nucleotide sequence ID" value="NZ_JABENB010000001.1"/>
</dbReference>
<dbReference type="Proteomes" id="UP000557772">
    <property type="component" value="Unassembled WGS sequence"/>
</dbReference>
<reference evidence="8 9" key="1">
    <citation type="submission" date="2020-05" db="EMBL/GenBank/DDBJ databases">
        <title>Flexivirga sp. ID2601S isolated from air conditioner.</title>
        <authorList>
            <person name="Kim D.H."/>
        </authorList>
    </citation>
    <scope>NUCLEOTIDE SEQUENCE [LARGE SCALE GENOMIC DNA]</scope>
    <source>
        <strain evidence="8 9">ID2601S</strain>
    </source>
</reference>
<comment type="caution">
    <text evidence="8">The sequence shown here is derived from an EMBL/GenBank/DDBJ whole genome shotgun (WGS) entry which is preliminary data.</text>
</comment>
<evidence type="ECO:0000256" key="2">
    <source>
        <dbReference type="ARBA" id="ARBA00022475"/>
    </source>
</evidence>
<evidence type="ECO:0000256" key="6">
    <source>
        <dbReference type="SAM" id="Phobius"/>
    </source>
</evidence>
<evidence type="ECO:0000313" key="8">
    <source>
        <dbReference type="EMBL" id="NNG38732.1"/>
    </source>
</evidence>
<feature type="transmembrane region" description="Helical" evidence="6">
    <location>
        <begin position="419"/>
        <end position="439"/>
    </location>
</feature>
<accession>A0A849APN3</accession>
<feature type="transmembrane region" description="Helical" evidence="6">
    <location>
        <begin position="553"/>
        <end position="576"/>
    </location>
</feature>
<keyword evidence="3 6" id="KW-0812">Transmembrane</keyword>
<feature type="domain" description="ABC3 transporter permease C-terminal" evidence="7">
    <location>
        <begin position="209"/>
        <end position="322"/>
    </location>
</feature>
<sequence length="668" mass="68415">MNISAVLQLARRLRRGGGPADRRTWWLSAATVGLAVTVALLTLGVNLALANRGDRTAWLRPAAASNPVATQVTSTTYLDEKPVTVIRLASDRPQAALPAPPGMNAFPRAGTTWVSPALADRLADLRAKAQPFGKVSGRIGTEGLTGPDQLVAVVGTTTGDPTLHGAGWSLVSYPGDFSAPTPIAGFTGTPAGGGSTIAQYVALGKVATVLLLVPVLTLVGAAARLGAGRRTQRLATLRLAGASRRQLAGLIVLEAGAPALAGGLAGIVASWSTLPLLAQVSVDGSRLEVGQLWPGVPGTVLVLLGALVFTAASALLPLGRILRNPLAITAEHTARFPIWWRILAAVAAFGAFFVVTRDKGADLAAVIVVFAVVFAVFGAIGPVVLRLWGAWQVHRGHRTGNAAAMIAGRRLQADPRSGWRAISGLVLACFVAGFLALFAPAGNQVVYGAADRLDIAVTQSQTAPALTTARAALRDAGVEPRVSAGDGSGATIFASTGDGETRSVMVQLPHDPVAQQRARAAIQRAFPATPMATGADVTARDAFYGKDFRRSSLVVLGLSFLMAAASTGIVAAAAVLDRRRTYRRLWQAGVPLRVLDRARVAESVGPAVLCAAMGMAAGAFVALPITKGEGALAGGGLLQLAATATAGVAGLCVALRGSRGLLHKTASA</sequence>
<organism evidence="8 9">
    <name type="scientific">Flexivirga aerilata</name>
    <dbReference type="NCBI Taxonomy" id="1656889"/>
    <lineage>
        <taxon>Bacteria</taxon>
        <taxon>Bacillati</taxon>
        <taxon>Actinomycetota</taxon>
        <taxon>Actinomycetes</taxon>
        <taxon>Micrococcales</taxon>
        <taxon>Dermacoccaceae</taxon>
        <taxon>Flexivirga</taxon>
    </lineage>
</organism>
<evidence type="ECO:0000256" key="3">
    <source>
        <dbReference type="ARBA" id="ARBA00022692"/>
    </source>
</evidence>
<comment type="subcellular location">
    <subcellularLocation>
        <location evidence="1">Cell membrane</location>
        <topology evidence="1">Multi-pass membrane protein</topology>
    </subcellularLocation>
</comment>